<evidence type="ECO:0000256" key="1">
    <source>
        <dbReference type="SAM" id="MobiDB-lite"/>
    </source>
</evidence>
<feature type="region of interest" description="Disordered" evidence="1">
    <location>
        <begin position="157"/>
        <end position="215"/>
    </location>
</feature>
<dbReference type="InterPro" id="IPR036864">
    <property type="entry name" value="Zn2-C6_fun-type_DNA-bd_sf"/>
</dbReference>
<dbReference type="CDD" id="cd00067">
    <property type="entry name" value="GAL4"/>
    <property type="match status" value="1"/>
</dbReference>
<dbReference type="EMBL" id="JARKIB010000013">
    <property type="protein sequence ID" value="KAJ7773127.1"/>
    <property type="molecule type" value="Genomic_DNA"/>
</dbReference>
<accession>A0AAD7JYE3</accession>
<dbReference type="AlphaFoldDB" id="A0AAD7JYE3"/>
<feature type="compositionally biased region" description="Polar residues" evidence="1">
    <location>
        <begin position="160"/>
        <end position="173"/>
    </location>
</feature>
<dbReference type="SUPFAM" id="SSF57701">
    <property type="entry name" value="Zn2/Cys6 DNA-binding domain"/>
    <property type="match status" value="1"/>
</dbReference>
<name>A0AAD7JYE3_9AGAR</name>
<feature type="region of interest" description="Disordered" evidence="1">
    <location>
        <begin position="552"/>
        <end position="578"/>
    </location>
</feature>
<proteinExistence type="predicted"/>
<dbReference type="GO" id="GO:0008270">
    <property type="term" value="F:zinc ion binding"/>
    <property type="evidence" value="ECO:0007669"/>
    <property type="project" value="InterPro"/>
</dbReference>
<organism evidence="3 4">
    <name type="scientific">Mycena metata</name>
    <dbReference type="NCBI Taxonomy" id="1033252"/>
    <lineage>
        <taxon>Eukaryota</taxon>
        <taxon>Fungi</taxon>
        <taxon>Dikarya</taxon>
        <taxon>Basidiomycota</taxon>
        <taxon>Agaricomycotina</taxon>
        <taxon>Agaricomycetes</taxon>
        <taxon>Agaricomycetidae</taxon>
        <taxon>Agaricales</taxon>
        <taxon>Marasmiineae</taxon>
        <taxon>Mycenaceae</taxon>
        <taxon>Mycena</taxon>
    </lineage>
</organism>
<gene>
    <name evidence="3" type="ORF">B0H16DRAFT_1714033</name>
</gene>
<evidence type="ECO:0000313" key="4">
    <source>
        <dbReference type="Proteomes" id="UP001215598"/>
    </source>
</evidence>
<keyword evidence="4" id="KW-1185">Reference proteome</keyword>
<feature type="domain" description="Zn(2)-C6 fungal-type" evidence="2">
    <location>
        <begin position="485"/>
        <end position="515"/>
    </location>
</feature>
<feature type="region of interest" description="Disordered" evidence="1">
    <location>
        <begin position="247"/>
        <end position="286"/>
    </location>
</feature>
<evidence type="ECO:0000313" key="3">
    <source>
        <dbReference type="EMBL" id="KAJ7773127.1"/>
    </source>
</evidence>
<sequence length="814" mass="88831">MALMLRMVAEQREGSNMTTYVPDAPNKLELAPIAYPIDADGHPIAPERLGVHAQTHDFSLPACFHRLSVDVSLQTGENTSNIALTCPVQPAEEKCPFSINLSSLIAGDGGMNYERYAAKIPDATKDKDLLLREYLSRSLSPLNALEDDAASLDAQFEDPSYTSLDGRSQSPSGYATDDELSLYDEPQLPEHGRRPNIELPQVEDTEPSQVPESLFPPRHLGRYSALWYRVPAGYRSISAPLLPFQTRSRSSTPDSMPDLTSAYSAPGDYQPVAPPASPVPESRVSTPDSLPDLISMYSPSSSELSLPDVAYFTDHSSPVHESRVSTPDSLPDLISVYSPSSSELSLPDLAYSTDHSSPEDVSGAFQRRGVGHVRLGDGKAALDRLADDMSEKLEQWTTSHPELSDATGDLKDYLRRLYSGVTGGMHARSAVSEDSCEPPLYFLPMGKHKAALCHVCRGSVAGTQKDMITFIRQMHANARLRRDLSCGQCYMSGNQCDERRPKCSSCTEFTHDCTYKADISPPPIALWEQHDARSLHESSYMQFTVLEDTAQQPLQRNSKYKKNKKHDSGESQSEAGSDVQREILEEDYFVDLDQDAPVVGDFVGTDLAVSSADQEKIAYGSSGDLLATPDTDVANGSVSDTVLLDSGIGNTSDGDIVAWIAAVNDFQHTVVVPGTGVVNDWHDGGWFLPNNLAGASDSGATWLPMLTTDRGDLEYALQFGTQALVPNDPGIDRFSDTMGDPLNIFGPVNGLAEERLFSEQMFNVTGHTSDAYTAHMTEGWDTYGLYDGHAGMFKDQINHSSTSEIDPELLALFN</sequence>
<dbReference type="GO" id="GO:0000981">
    <property type="term" value="F:DNA-binding transcription factor activity, RNA polymerase II-specific"/>
    <property type="evidence" value="ECO:0007669"/>
    <property type="project" value="InterPro"/>
</dbReference>
<dbReference type="Proteomes" id="UP001215598">
    <property type="component" value="Unassembled WGS sequence"/>
</dbReference>
<dbReference type="InterPro" id="IPR001138">
    <property type="entry name" value="Zn2Cys6_DnaBD"/>
</dbReference>
<reference evidence="3" key="1">
    <citation type="submission" date="2023-03" db="EMBL/GenBank/DDBJ databases">
        <title>Massive genome expansion in bonnet fungi (Mycena s.s.) driven by repeated elements and novel gene families across ecological guilds.</title>
        <authorList>
            <consortium name="Lawrence Berkeley National Laboratory"/>
            <person name="Harder C.B."/>
            <person name="Miyauchi S."/>
            <person name="Viragh M."/>
            <person name="Kuo A."/>
            <person name="Thoen E."/>
            <person name="Andreopoulos B."/>
            <person name="Lu D."/>
            <person name="Skrede I."/>
            <person name="Drula E."/>
            <person name="Henrissat B."/>
            <person name="Morin E."/>
            <person name="Kohler A."/>
            <person name="Barry K."/>
            <person name="LaButti K."/>
            <person name="Morin E."/>
            <person name="Salamov A."/>
            <person name="Lipzen A."/>
            <person name="Mereny Z."/>
            <person name="Hegedus B."/>
            <person name="Baldrian P."/>
            <person name="Stursova M."/>
            <person name="Weitz H."/>
            <person name="Taylor A."/>
            <person name="Grigoriev I.V."/>
            <person name="Nagy L.G."/>
            <person name="Martin F."/>
            <person name="Kauserud H."/>
        </authorList>
    </citation>
    <scope>NUCLEOTIDE SEQUENCE</scope>
    <source>
        <strain evidence="3">CBHHK182m</strain>
    </source>
</reference>
<evidence type="ECO:0000259" key="2">
    <source>
        <dbReference type="PROSITE" id="PS50048"/>
    </source>
</evidence>
<protein>
    <recommendedName>
        <fullName evidence="2">Zn(2)-C6 fungal-type domain-containing protein</fullName>
    </recommendedName>
</protein>
<dbReference type="PROSITE" id="PS50048">
    <property type="entry name" value="ZN2_CY6_FUNGAL_2"/>
    <property type="match status" value="1"/>
</dbReference>
<comment type="caution">
    <text evidence="3">The sequence shown here is derived from an EMBL/GenBank/DDBJ whole genome shotgun (WGS) entry which is preliminary data.</text>
</comment>
<dbReference type="Gene3D" id="4.10.240.10">
    <property type="entry name" value="Zn(2)-C6 fungal-type DNA-binding domain"/>
    <property type="match status" value="1"/>
</dbReference>